<evidence type="ECO:0000313" key="4">
    <source>
        <dbReference type="Proteomes" id="UP001491310"/>
    </source>
</evidence>
<reference evidence="3 4" key="1">
    <citation type="journal article" date="2024" name="Nat. Commun.">
        <title>Phylogenomics reveals the evolutionary origins of lichenization in chlorophyte algae.</title>
        <authorList>
            <person name="Puginier C."/>
            <person name="Libourel C."/>
            <person name="Otte J."/>
            <person name="Skaloud P."/>
            <person name="Haon M."/>
            <person name="Grisel S."/>
            <person name="Petersen M."/>
            <person name="Berrin J.G."/>
            <person name="Delaux P.M."/>
            <person name="Dal Grande F."/>
            <person name="Keller J."/>
        </authorList>
    </citation>
    <scope>NUCLEOTIDE SEQUENCE [LARGE SCALE GENOMIC DNA]</scope>
    <source>
        <strain evidence="3 4">SAG 216-7</strain>
    </source>
</reference>
<protein>
    <submittedName>
        <fullName evidence="3">Uncharacterized protein</fullName>
    </submittedName>
</protein>
<dbReference type="EMBL" id="JALJOT010000001">
    <property type="protein sequence ID" value="KAK9918704.1"/>
    <property type="molecule type" value="Genomic_DNA"/>
</dbReference>
<proteinExistence type="predicted"/>
<evidence type="ECO:0000256" key="2">
    <source>
        <dbReference type="SAM" id="Phobius"/>
    </source>
</evidence>
<accession>A0ABR2Z450</accession>
<keyword evidence="4" id="KW-1185">Reference proteome</keyword>
<feature type="transmembrane region" description="Helical" evidence="2">
    <location>
        <begin position="18"/>
        <end position="35"/>
    </location>
</feature>
<evidence type="ECO:0000256" key="1">
    <source>
        <dbReference type="SAM" id="MobiDB-lite"/>
    </source>
</evidence>
<sequence length="81" mass="9005">MGALDSILGHDPVTRQNRVAAGAALALVGAGYYWYSSRQQGEHPVDRAKHEAEQMKEKAKEEAERVRQTVDDKAQKITGRK</sequence>
<keyword evidence="2" id="KW-0472">Membrane</keyword>
<keyword evidence="2" id="KW-1133">Transmembrane helix</keyword>
<keyword evidence="2" id="KW-0812">Transmembrane</keyword>
<gene>
    <name evidence="3" type="ORF">WJX75_006148</name>
</gene>
<evidence type="ECO:0000313" key="3">
    <source>
        <dbReference type="EMBL" id="KAK9918704.1"/>
    </source>
</evidence>
<feature type="region of interest" description="Disordered" evidence="1">
    <location>
        <begin position="40"/>
        <end position="81"/>
    </location>
</feature>
<feature type="compositionally biased region" description="Basic and acidic residues" evidence="1">
    <location>
        <begin position="40"/>
        <end position="75"/>
    </location>
</feature>
<organism evidence="3 4">
    <name type="scientific">Coccomyxa subellipsoidea</name>
    <dbReference type="NCBI Taxonomy" id="248742"/>
    <lineage>
        <taxon>Eukaryota</taxon>
        <taxon>Viridiplantae</taxon>
        <taxon>Chlorophyta</taxon>
        <taxon>core chlorophytes</taxon>
        <taxon>Trebouxiophyceae</taxon>
        <taxon>Trebouxiophyceae incertae sedis</taxon>
        <taxon>Coccomyxaceae</taxon>
        <taxon>Coccomyxa</taxon>
    </lineage>
</organism>
<comment type="caution">
    <text evidence="3">The sequence shown here is derived from an EMBL/GenBank/DDBJ whole genome shotgun (WGS) entry which is preliminary data.</text>
</comment>
<dbReference type="Proteomes" id="UP001491310">
    <property type="component" value="Unassembled WGS sequence"/>
</dbReference>
<name>A0ABR2Z450_9CHLO</name>